<feature type="binding site" evidence="15">
    <location>
        <position position="166"/>
    </location>
    <ligand>
        <name>substrate</name>
    </ligand>
</feature>
<feature type="domain" description="PDZ" evidence="17">
    <location>
        <begin position="309"/>
        <end position="379"/>
    </location>
</feature>
<dbReference type="SMART" id="SM00228">
    <property type="entry name" value="PDZ"/>
    <property type="match status" value="2"/>
</dbReference>
<comment type="subcellular location">
    <subcellularLocation>
        <location evidence="2">Periplasm</location>
    </subcellularLocation>
</comment>
<evidence type="ECO:0000256" key="8">
    <source>
        <dbReference type="ARBA" id="ARBA00022737"/>
    </source>
</evidence>
<dbReference type="Pfam" id="PF13365">
    <property type="entry name" value="Trypsin_2"/>
    <property type="match status" value="1"/>
</dbReference>
<evidence type="ECO:0000256" key="7">
    <source>
        <dbReference type="ARBA" id="ARBA00022729"/>
    </source>
</evidence>
<dbReference type="OrthoDB" id="9758917at2"/>
<gene>
    <name evidence="18" type="ORF">CR492_03925</name>
</gene>
<dbReference type="FunFam" id="2.40.10.120:FF:000007">
    <property type="entry name" value="Periplasmic serine endoprotease DegP-like"/>
    <property type="match status" value="1"/>
</dbReference>
<dbReference type="PROSITE" id="PS50106">
    <property type="entry name" value="PDZ"/>
    <property type="match status" value="2"/>
</dbReference>
<feature type="active site" description="Charge relay system" evidence="14">
    <location>
        <position position="166"/>
    </location>
</feature>
<keyword evidence="10" id="KW-0378">Hydrolase</keyword>
<dbReference type="Gene3D" id="2.30.42.10">
    <property type="match status" value="2"/>
</dbReference>
<evidence type="ECO:0000313" key="19">
    <source>
        <dbReference type="Proteomes" id="UP000236286"/>
    </source>
</evidence>
<feature type="active site" description="Charge relay system" evidence="14">
    <location>
        <position position="196"/>
    </location>
</feature>
<dbReference type="Pfam" id="PF17820">
    <property type="entry name" value="PDZ_6"/>
    <property type="match status" value="1"/>
</dbReference>
<sequence length="527" mass="53623">MALPLLPGSEQNGQSHPAPRRGLRVVLLGAVATAALTGALTTGFVSPHSAIAETAAPIAAQAPSVSPVSFADVVDSVRHAVVSVKVKITETADASDDDDDNSDSPRPGQIPRLQPGDPLERFFKRFGQPGAPHQFGQGGPGKPHMAQAQGSGFIISSDGYVVTNNHVVEKATDVTLTTDDGKTLHATVVGADKKTDLALLKIKEDGSYPHVKFSSATPRVGDWVIAVGNPFGLGGTVTAGIVSARGRDIGAGPYDDFLQIDAPVNRGNSGGPTFNTQGDVVGVNTAIFSPSGGSVGIGFAIPSETAQSIIATLKDKGSVARGWIGVQIQPVTDEIADSLGLKSSKGALVADAQENSPAKEAGIKSGDIILGVNGERIDGPRDLAKKVAALGPGKKADLLYWHDGSEKTVAVKLGSLPDEKEAAKPAALQDNSAIAGLGLKLAPASSVQGAGNDGVVVADIDPEGSAAQKGLRVGDLILEAGGRAVSKPSEIAAIIADAKKEGRKAVLLRVKSGEGTRFVAVATNPAS</sequence>
<evidence type="ECO:0000256" key="4">
    <source>
        <dbReference type="ARBA" id="ARBA00013035"/>
    </source>
</evidence>
<feature type="region of interest" description="Disordered" evidence="16">
    <location>
        <begin position="92"/>
        <end position="148"/>
    </location>
</feature>
<keyword evidence="6" id="KW-0645">Protease</keyword>
<evidence type="ECO:0000256" key="16">
    <source>
        <dbReference type="SAM" id="MobiDB-lite"/>
    </source>
</evidence>
<dbReference type="SUPFAM" id="SSF50494">
    <property type="entry name" value="Trypsin-like serine proteases"/>
    <property type="match status" value="1"/>
</dbReference>
<dbReference type="PANTHER" id="PTHR22939">
    <property type="entry name" value="SERINE PROTEASE FAMILY S1C HTRA-RELATED"/>
    <property type="match status" value="1"/>
</dbReference>
<dbReference type="EC" id="3.4.21.107" evidence="4"/>
<protein>
    <recommendedName>
        <fullName evidence="5">Probable periplasmic serine endoprotease DegP-like</fullName>
        <ecNumber evidence="4">3.4.21.107</ecNumber>
    </recommendedName>
    <alternativeName>
        <fullName evidence="13">Protease Do</fullName>
    </alternativeName>
</protein>
<evidence type="ECO:0000256" key="14">
    <source>
        <dbReference type="PIRSR" id="PIRSR611782-1"/>
    </source>
</evidence>
<comment type="catalytic activity">
    <reaction evidence="1">
        <text>Acts on substrates that are at least partially unfolded. The cleavage site P1 residue is normally between a pair of hydrophobic residues, such as Val-|-Val.</text>
        <dbReference type="EC" id="3.4.21.107"/>
    </reaction>
</comment>
<evidence type="ECO:0000256" key="1">
    <source>
        <dbReference type="ARBA" id="ARBA00001772"/>
    </source>
</evidence>
<keyword evidence="8" id="KW-0677">Repeat</keyword>
<dbReference type="NCBIfam" id="TIGR02037">
    <property type="entry name" value="degP_htrA_DO"/>
    <property type="match status" value="1"/>
</dbReference>
<keyword evidence="11" id="KW-0720">Serine protease</keyword>
<dbReference type="GO" id="GO:0006508">
    <property type="term" value="P:proteolysis"/>
    <property type="evidence" value="ECO:0007669"/>
    <property type="project" value="UniProtKB-KW"/>
</dbReference>
<feature type="domain" description="PDZ" evidence="17">
    <location>
        <begin position="425"/>
        <end position="486"/>
    </location>
</feature>
<dbReference type="EMBL" id="PDZR01000002">
    <property type="protein sequence ID" value="PNG27238.1"/>
    <property type="molecule type" value="Genomic_DNA"/>
</dbReference>
<evidence type="ECO:0000256" key="12">
    <source>
        <dbReference type="ARBA" id="ARBA00023016"/>
    </source>
</evidence>
<accession>A0A2J7TKE8</accession>
<evidence type="ECO:0000256" key="3">
    <source>
        <dbReference type="ARBA" id="ARBA00010541"/>
    </source>
</evidence>
<evidence type="ECO:0000256" key="13">
    <source>
        <dbReference type="ARBA" id="ARBA00032850"/>
    </source>
</evidence>
<evidence type="ECO:0000259" key="17">
    <source>
        <dbReference type="PROSITE" id="PS50106"/>
    </source>
</evidence>
<feature type="active site" description="Charge relay system" evidence="14">
    <location>
        <position position="269"/>
    </location>
</feature>
<dbReference type="InterPro" id="IPR001478">
    <property type="entry name" value="PDZ"/>
</dbReference>
<dbReference type="Gene3D" id="2.40.10.120">
    <property type="match status" value="1"/>
</dbReference>
<dbReference type="RefSeq" id="WP_102842436.1">
    <property type="nucleotide sequence ID" value="NZ_PDZR01000002.1"/>
</dbReference>
<evidence type="ECO:0000256" key="15">
    <source>
        <dbReference type="PIRSR" id="PIRSR611782-2"/>
    </source>
</evidence>
<evidence type="ECO:0000313" key="18">
    <source>
        <dbReference type="EMBL" id="PNG27238.1"/>
    </source>
</evidence>
<dbReference type="SUPFAM" id="SSF50156">
    <property type="entry name" value="PDZ domain-like"/>
    <property type="match status" value="2"/>
</dbReference>
<keyword evidence="7" id="KW-0732">Signal</keyword>
<dbReference type="GO" id="GO:0004252">
    <property type="term" value="F:serine-type endopeptidase activity"/>
    <property type="evidence" value="ECO:0007669"/>
    <property type="project" value="InterPro"/>
</dbReference>
<comment type="caution">
    <text evidence="18">The sequence shown here is derived from an EMBL/GenBank/DDBJ whole genome shotgun (WGS) entry which is preliminary data.</text>
</comment>
<comment type="similarity">
    <text evidence="3">Belongs to the peptidase S1C family.</text>
</comment>
<keyword evidence="12" id="KW-0346">Stress response</keyword>
<dbReference type="Pfam" id="PF13180">
    <property type="entry name" value="PDZ_2"/>
    <property type="match status" value="1"/>
</dbReference>
<dbReference type="InterPro" id="IPR001940">
    <property type="entry name" value="Peptidase_S1C"/>
</dbReference>
<dbReference type="InterPro" id="IPR041489">
    <property type="entry name" value="PDZ_6"/>
</dbReference>
<evidence type="ECO:0000256" key="6">
    <source>
        <dbReference type="ARBA" id="ARBA00022670"/>
    </source>
</evidence>
<dbReference type="PRINTS" id="PR00834">
    <property type="entry name" value="PROTEASES2C"/>
</dbReference>
<dbReference type="AlphaFoldDB" id="A0A2J7TKE8"/>
<keyword evidence="9" id="KW-0574">Periplasm</keyword>
<dbReference type="GO" id="GO:0042597">
    <property type="term" value="C:periplasmic space"/>
    <property type="evidence" value="ECO:0007669"/>
    <property type="project" value="UniProtKB-SubCell"/>
</dbReference>
<feature type="compositionally biased region" description="Acidic residues" evidence="16">
    <location>
        <begin position="93"/>
        <end position="102"/>
    </location>
</feature>
<evidence type="ECO:0000256" key="11">
    <source>
        <dbReference type="ARBA" id="ARBA00022825"/>
    </source>
</evidence>
<reference evidence="18 19" key="1">
    <citation type="submission" date="2017-10" db="EMBL/GenBank/DDBJ databases">
        <title>Genome announcement of Methylocella silvestris TVC from permafrost.</title>
        <authorList>
            <person name="Wang J."/>
            <person name="Geng K."/>
            <person name="Ul-Haque F."/>
            <person name="Crombie A.T."/>
            <person name="Street L.E."/>
            <person name="Wookey P.A."/>
            <person name="Murrell J.C."/>
            <person name="Pratscher J."/>
        </authorList>
    </citation>
    <scope>NUCLEOTIDE SEQUENCE [LARGE SCALE GENOMIC DNA]</scope>
    <source>
        <strain evidence="18 19">TVC</strain>
    </source>
</reference>
<name>A0A2J7TKE8_METSI</name>
<evidence type="ECO:0000256" key="5">
    <source>
        <dbReference type="ARBA" id="ARBA00013958"/>
    </source>
</evidence>
<dbReference type="InterPro" id="IPR011782">
    <property type="entry name" value="Pept_S1C_Do"/>
</dbReference>
<evidence type="ECO:0000256" key="10">
    <source>
        <dbReference type="ARBA" id="ARBA00022801"/>
    </source>
</evidence>
<evidence type="ECO:0000256" key="9">
    <source>
        <dbReference type="ARBA" id="ARBA00022764"/>
    </source>
</evidence>
<feature type="binding site" evidence="15">
    <location>
        <begin position="267"/>
        <end position="269"/>
    </location>
    <ligand>
        <name>substrate</name>
    </ligand>
</feature>
<organism evidence="18 19">
    <name type="scientific">Methylocella silvestris</name>
    <dbReference type="NCBI Taxonomy" id="199596"/>
    <lineage>
        <taxon>Bacteria</taxon>
        <taxon>Pseudomonadati</taxon>
        <taxon>Pseudomonadota</taxon>
        <taxon>Alphaproteobacteria</taxon>
        <taxon>Hyphomicrobiales</taxon>
        <taxon>Beijerinckiaceae</taxon>
        <taxon>Methylocella</taxon>
    </lineage>
</organism>
<feature type="binding site" evidence="15">
    <location>
        <position position="196"/>
    </location>
    <ligand>
        <name>substrate</name>
    </ligand>
</feature>
<dbReference type="InterPro" id="IPR009003">
    <property type="entry name" value="Peptidase_S1_PA"/>
</dbReference>
<proteinExistence type="inferred from homology"/>
<dbReference type="CDD" id="cd10839">
    <property type="entry name" value="cpPDZ1_DegP-like"/>
    <property type="match status" value="1"/>
</dbReference>
<evidence type="ECO:0000256" key="2">
    <source>
        <dbReference type="ARBA" id="ARBA00004418"/>
    </source>
</evidence>
<dbReference type="PANTHER" id="PTHR22939:SF130">
    <property type="entry name" value="PERIPLASMIC SERINE ENDOPROTEASE DEGP-LIKE-RELATED"/>
    <property type="match status" value="1"/>
</dbReference>
<dbReference type="InterPro" id="IPR036034">
    <property type="entry name" value="PDZ_sf"/>
</dbReference>
<dbReference type="Proteomes" id="UP000236286">
    <property type="component" value="Unassembled WGS sequence"/>
</dbReference>